<evidence type="ECO:0000313" key="1">
    <source>
        <dbReference type="Proteomes" id="UP000095283"/>
    </source>
</evidence>
<organism evidence="1 2">
    <name type="scientific">Heterorhabditis bacteriophora</name>
    <name type="common">Entomopathogenic nematode worm</name>
    <dbReference type="NCBI Taxonomy" id="37862"/>
    <lineage>
        <taxon>Eukaryota</taxon>
        <taxon>Metazoa</taxon>
        <taxon>Ecdysozoa</taxon>
        <taxon>Nematoda</taxon>
        <taxon>Chromadorea</taxon>
        <taxon>Rhabditida</taxon>
        <taxon>Rhabditina</taxon>
        <taxon>Rhabditomorpha</taxon>
        <taxon>Strongyloidea</taxon>
        <taxon>Heterorhabditidae</taxon>
        <taxon>Heterorhabditis</taxon>
    </lineage>
</organism>
<dbReference type="Proteomes" id="UP000095283">
    <property type="component" value="Unplaced"/>
</dbReference>
<protein>
    <submittedName>
        <fullName evidence="2">Transposase</fullName>
    </submittedName>
</protein>
<sequence>MVRTCVYVQLINDHMKKAHRKEGTVSSKQTGRYNHMRKVVRFEAYAANEQLFTVTYCLHVNRVHAACES</sequence>
<proteinExistence type="predicted"/>
<name>A0A1I7X4J5_HETBA</name>
<dbReference type="AlphaFoldDB" id="A0A1I7X4J5"/>
<dbReference type="WBParaSite" id="Hba_12307">
    <property type="protein sequence ID" value="Hba_12307"/>
    <property type="gene ID" value="Hba_12307"/>
</dbReference>
<keyword evidence="1" id="KW-1185">Reference proteome</keyword>
<accession>A0A1I7X4J5</accession>
<evidence type="ECO:0000313" key="2">
    <source>
        <dbReference type="WBParaSite" id="Hba_12307"/>
    </source>
</evidence>
<reference evidence="2" key="1">
    <citation type="submission" date="2016-11" db="UniProtKB">
        <authorList>
            <consortium name="WormBaseParasite"/>
        </authorList>
    </citation>
    <scope>IDENTIFICATION</scope>
</reference>